<dbReference type="PROSITE" id="PS01124">
    <property type="entry name" value="HTH_ARAC_FAMILY_2"/>
    <property type="match status" value="1"/>
</dbReference>
<evidence type="ECO:0000259" key="5">
    <source>
        <dbReference type="PROSITE" id="PS01124"/>
    </source>
</evidence>
<dbReference type="Pfam" id="PF12833">
    <property type="entry name" value="HTH_18"/>
    <property type="match status" value="1"/>
</dbReference>
<feature type="transmembrane region" description="Helical" evidence="4">
    <location>
        <begin position="145"/>
        <end position="164"/>
    </location>
</feature>
<evidence type="ECO:0000256" key="2">
    <source>
        <dbReference type="ARBA" id="ARBA00023125"/>
    </source>
</evidence>
<dbReference type="SUPFAM" id="SSF46689">
    <property type="entry name" value="Homeodomain-like"/>
    <property type="match status" value="1"/>
</dbReference>
<evidence type="ECO:0000313" key="7">
    <source>
        <dbReference type="Proteomes" id="UP000095552"/>
    </source>
</evidence>
<dbReference type="AlphaFoldDB" id="A0A1E5T6K1"/>
<name>A0A1E5T6K1_9BACT</name>
<evidence type="ECO:0000313" key="6">
    <source>
        <dbReference type="EMBL" id="OEK07011.1"/>
    </source>
</evidence>
<feature type="transmembrane region" description="Helical" evidence="4">
    <location>
        <begin position="23"/>
        <end position="42"/>
    </location>
</feature>
<keyword evidence="3" id="KW-0804">Transcription</keyword>
<dbReference type="InterPro" id="IPR018062">
    <property type="entry name" value="HTH_AraC-typ_CS"/>
</dbReference>
<keyword evidence="7" id="KW-1185">Reference proteome</keyword>
<dbReference type="PANTHER" id="PTHR43280:SF29">
    <property type="entry name" value="ARAC-FAMILY TRANSCRIPTIONAL REGULATOR"/>
    <property type="match status" value="1"/>
</dbReference>
<dbReference type="SMART" id="SM00342">
    <property type="entry name" value="HTH_ARAC"/>
    <property type="match status" value="1"/>
</dbReference>
<keyword evidence="4" id="KW-0472">Membrane</keyword>
<feature type="domain" description="HTH araC/xylS-type" evidence="5">
    <location>
        <begin position="196"/>
        <end position="296"/>
    </location>
</feature>
<dbReference type="InterPro" id="IPR018060">
    <property type="entry name" value="HTH_AraC"/>
</dbReference>
<keyword evidence="2" id="KW-0238">DNA-binding</keyword>
<keyword evidence="4" id="KW-1133">Transmembrane helix</keyword>
<dbReference type="Gene3D" id="1.10.10.60">
    <property type="entry name" value="Homeodomain-like"/>
    <property type="match status" value="2"/>
</dbReference>
<accession>A0A1E5T6K1</accession>
<dbReference type="PROSITE" id="PS00041">
    <property type="entry name" value="HTH_ARAC_FAMILY_1"/>
    <property type="match status" value="1"/>
</dbReference>
<evidence type="ECO:0000256" key="3">
    <source>
        <dbReference type="ARBA" id="ARBA00023163"/>
    </source>
</evidence>
<dbReference type="GO" id="GO:0043565">
    <property type="term" value="F:sequence-specific DNA binding"/>
    <property type="evidence" value="ECO:0007669"/>
    <property type="project" value="InterPro"/>
</dbReference>
<dbReference type="RefSeq" id="WP_069834323.1">
    <property type="nucleotide sequence ID" value="NZ_MDGQ01000003.1"/>
</dbReference>
<evidence type="ECO:0000256" key="1">
    <source>
        <dbReference type="ARBA" id="ARBA00023015"/>
    </source>
</evidence>
<reference evidence="6 7" key="1">
    <citation type="submission" date="2016-08" db="EMBL/GenBank/DDBJ databases">
        <title>Draft genome of Fabibacter sp. strain SK-8.</title>
        <authorList>
            <person name="Wong S.-K."/>
            <person name="Hamasaki K."/>
            <person name="Yoshizawa S."/>
        </authorList>
    </citation>
    <scope>NUCLEOTIDE SEQUENCE [LARGE SCALE GENOMIC DNA]</scope>
    <source>
        <strain evidence="6 7">SK-8</strain>
    </source>
</reference>
<dbReference type="PANTHER" id="PTHR43280">
    <property type="entry name" value="ARAC-FAMILY TRANSCRIPTIONAL REGULATOR"/>
    <property type="match status" value="1"/>
</dbReference>
<organism evidence="6 7">
    <name type="scientific">Roseivirga misakiensis</name>
    <dbReference type="NCBI Taxonomy" id="1563681"/>
    <lineage>
        <taxon>Bacteria</taxon>
        <taxon>Pseudomonadati</taxon>
        <taxon>Bacteroidota</taxon>
        <taxon>Cytophagia</taxon>
        <taxon>Cytophagales</taxon>
        <taxon>Roseivirgaceae</taxon>
        <taxon>Roseivirga</taxon>
    </lineage>
</organism>
<proteinExistence type="predicted"/>
<dbReference type="GO" id="GO:0003700">
    <property type="term" value="F:DNA-binding transcription factor activity"/>
    <property type="evidence" value="ECO:0007669"/>
    <property type="project" value="InterPro"/>
</dbReference>
<feature type="transmembrane region" description="Helical" evidence="4">
    <location>
        <begin position="92"/>
        <end position="109"/>
    </location>
</feature>
<keyword evidence="1" id="KW-0805">Transcription regulation</keyword>
<gene>
    <name evidence="6" type="ORF">BFP71_04955</name>
</gene>
<dbReference type="OrthoDB" id="5492415at2"/>
<evidence type="ECO:0000256" key="4">
    <source>
        <dbReference type="SAM" id="Phobius"/>
    </source>
</evidence>
<dbReference type="EMBL" id="MDGQ01000003">
    <property type="protein sequence ID" value="OEK07011.1"/>
    <property type="molecule type" value="Genomic_DNA"/>
</dbReference>
<protein>
    <recommendedName>
        <fullName evidence="5">HTH araC/xylS-type domain-containing protein</fullName>
    </recommendedName>
</protein>
<dbReference type="STRING" id="1563681.BFP71_04955"/>
<dbReference type="Proteomes" id="UP000095552">
    <property type="component" value="Unassembled WGS sequence"/>
</dbReference>
<feature type="transmembrane region" description="Helical" evidence="4">
    <location>
        <begin position="54"/>
        <end position="72"/>
    </location>
</feature>
<dbReference type="InterPro" id="IPR009057">
    <property type="entry name" value="Homeodomain-like_sf"/>
</dbReference>
<keyword evidence="4" id="KW-0812">Transmembrane</keyword>
<comment type="caution">
    <text evidence="6">The sequence shown here is derived from an EMBL/GenBank/DDBJ whole genome shotgun (WGS) entry which is preliminary data.</text>
</comment>
<feature type="transmembrane region" description="Helical" evidence="4">
    <location>
        <begin position="121"/>
        <end position="139"/>
    </location>
</feature>
<sequence length="300" mass="34094">MALVIRIGKSVFFYFDSGLNENYILIGLLGCAAIGPMTYYFTKTQISGEKTFDPKSLWHLVPMVFLAGYAIFYESYGENRAFWSTKIVRGIYNYWGVYLLYSLFLIVRQRLILKQRFNEDGWTIGVVLGVSAIWIAYYTSSFTSYLTGSLTFSFLVYLLAWVLLTQRKQVIAKRRAKTNSNKPLGTVEKGKLEDKIKAVLLDEEHYKDPNLTMPVLAKLVGQTPHQFSSFINDQLNQNFSQFISGYRVEAAKKMLVETPHLTVEAIGFDCGFNSTSTFHTSFKKATGHTPAAFRKLTSSL</sequence>